<dbReference type="PROSITE" id="PS50931">
    <property type="entry name" value="HTH_LYSR"/>
    <property type="match status" value="1"/>
</dbReference>
<dbReference type="InterPro" id="IPR036390">
    <property type="entry name" value="WH_DNA-bd_sf"/>
</dbReference>
<dbReference type="CDD" id="cd08413">
    <property type="entry name" value="PBP2_CysB_like"/>
    <property type="match status" value="1"/>
</dbReference>
<dbReference type="PRINTS" id="PR00039">
    <property type="entry name" value="HTHLYSR"/>
</dbReference>
<dbReference type="Proteomes" id="UP000664554">
    <property type="component" value="Unassembled WGS sequence"/>
</dbReference>
<dbReference type="InterPro" id="IPR037423">
    <property type="entry name" value="CysB_PBP2"/>
</dbReference>
<dbReference type="SUPFAM" id="SSF46785">
    <property type="entry name" value="Winged helix' DNA-binding domain"/>
    <property type="match status" value="1"/>
</dbReference>
<comment type="similarity">
    <text evidence="1">Belongs to the LysR transcriptional regulatory family.</text>
</comment>
<evidence type="ECO:0000256" key="3">
    <source>
        <dbReference type="ARBA" id="ARBA00023125"/>
    </source>
</evidence>
<keyword evidence="4" id="KW-0804">Transcription</keyword>
<dbReference type="EMBL" id="JAGBKM010000012">
    <property type="protein sequence ID" value="MBO1531071.1"/>
    <property type="molecule type" value="Genomic_DNA"/>
</dbReference>
<keyword evidence="2" id="KW-0805">Transcription regulation</keyword>
<dbReference type="InterPro" id="IPR000847">
    <property type="entry name" value="LysR_HTH_N"/>
</dbReference>
<evidence type="ECO:0000256" key="1">
    <source>
        <dbReference type="ARBA" id="ARBA00009437"/>
    </source>
</evidence>
<dbReference type="SUPFAM" id="SSF53850">
    <property type="entry name" value="Periplasmic binding protein-like II"/>
    <property type="match status" value="1"/>
</dbReference>
<dbReference type="PANTHER" id="PTHR30126:SF6">
    <property type="entry name" value="HTH-TYPE TRANSCRIPTIONAL REGULATOR CYSB-RELATED"/>
    <property type="match status" value="1"/>
</dbReference>
<proteinExistence type="inferred from homology"/>
<organism evidence="6 7">
    <name type="scientific">Psychrobacter coccoides</name>
    <dbReference type="NCBI Taxonomy" id="2818440"/>
    <lineage>
        <taxon>Bacteria</taxon>
        <taxon>Pseudomonadati</taxon>
        <taxon>Pseudomonadota</taxon>
        <taxon>Gammaproteobacteria</taxon>
        <taxon>Moraxellales</taxon>
        <taxon>Moraxellaceae</taxon>
        <taxon>Psychrobacter</taxon>
    </lineage>
</organism>
<dbReference type="RefSeq" id="WP_207991203.1">
    <property type="nucleotide sequence ID" value="NZ_JAGBKM010000012.1"/>
</dbReference>
<accession>A0ABS3NNU7</accession>
<evidence type="ECO:0000256" key="4">
    <source>
        <dbReference type="ARBA" id="ARBA00023163"/>
    </source>
</evidence>
<dbReference type="InterPro" id="IPR036388">
    <property type="entry name" value="WH-like_DNA-bd_sf"/>
</dbReference>
<evidence type="ECO:0000256" key="2">
    <source>
        <dbReference type="ARBA" id="ARBA00023015"/>
    </source>
</evidence>
<dbReference type="Pfam" id="PF00126">
    <property type="entry name" value="HTH_1"/>
    <property type="match status" value="1"/>
</dbReference>
<keyword evidence="3" id="KW-0238">DNA-binding</keyword>
<feature type="domain" description="HTH lysR-type" evidence="5">
    <location>
        <begin position="14"/>
        <end position="72"/>
    </location>
</feature>
<gene>
    <name evidence="6" type="ORF">J3492_07560</name>
</gene>
<evidence type="ECO:0000259" key="5">
    <source>
        <dbReference type="PROSITE" id="PS50931"/>
    </source>
</evidence>
<comment type="caution">
    <text evidence="6">The sequence shown here is derived from an EMBL/GenBank/DDBJ whole genome shotgun (WGS) entry which is preliminary data.</text>
</comment>
<name>A0ABS3NNU7_9GAMM</name>
<reference evidence="6 7" key="1">
    <citation type="submission" date="2021-03" db="EMBL/GenBank/DDBJ databases">
        <authorList>
            <person name="Shang D.-D."/>
            <person name="Du Z.-J."/>
            <person name="Chen G.-J."/>
        </authorList>
    </citation>
    <scope>NUCLEOTIDE SEQUENCE [LARGE SCALE GENOMIC DNA]</scope>
    <source>
        <strain evidence="6 7">F1192</strain>
    </source>
</reference>
<evidence type="ECO:0000313" key="6">
    <source>
        <dbReference type="EMBL" id="MBO1531071.1"/>
    </source>
</evidence>
<dbReference type="PANTHER" id="PTHR30126">
    <property type="entry name" value="HTH-TYPE TRANSCRIPTIONAL REGULATOR"/>
    <property type="match status" value="1"/>
</dbReference>
<dbReference type="Gene3D" id="3.40.190.10">
    <property type="entry name" value="Periplasmic binding protein-like II"/>
    <property type="match status" value="2"/>
</dbReference>
<dbReference type="InterPro" id="IPR005119">
    <property type="entry name" value="LysR_subst-bd"/>
</dbReference>
<dbReference type="Gene3D" id="1.10.10.10">
    <property type="entry name" value="Winged helix-like DNA-binding domain superfamily/Winged helix DNA-binding domain"/>
    <property type="match status" value="1"/>
</dbReference>
<dbReference type="Pfam" id="PF03466">
    <property type="entry name" value="LysR_substrate"/>
    <property type="match status" value="1"/>
</dbReference>
<keyword evidence="7" id="KW-1185">Reference proteome</keyword>
<protein>
    <submittedName>
        <fullName evidence="6">LysR family transcriptional regulator</fullName>
    </submittedName>
</protein>
<sequence length="310" mass="34729">MAVDVVVNQRHLQIQLKQLETVWHTVINGYNLSQAATVLHTSQSSLSKHIAALENQLKTEVFVRQGKRLTGLTAMGTALLPHIESIFAEIRTIENLSLDFNDPNIGTLTIATTHTQARYVLPKVIKEFKARFPKVNLILQQADPETIAQMVIRGQADIGVATESLLHNDYLRCYRYYDWTHRIIVPNDHELAEHETIDLPTLASYPIVTYHGGFTGRSAIDKTFSEAGLEPDIVLAALDADVISTYVGLGLGIGIIAEMAFEPSHYQNLVAIPVDHFGRFTSWMAVRDDAEIRQYGRAFMALCQQQFSQE</sequence>
<evidence type="ECO:0000313" key="7">
    <source>
        <dbReference type="Proteomes" id="UP000664554"/>
    </source>
</evidence>